<comment type="caution">
    <text evidence="1">The sequence shown here is derived from an EMBL/GenBank/DDBJ whole genome shotgun (WGS) entry which is preliminary data.</text>
</comment>
<sequence>YKRSEWTRVIEKARKNNKKRSKENLVTQQQGVSVFEKGEGSKVSRNHLLASLGKPEILVNGNIEGGNTGESRQNIEICGYRYWNWKEGRHLICKL</sequence>
<dbReference type="Proteomes" id="UP001314170">
    <property type="component" value="Unassembled WGS sequence"/>
</dbReference>
<keyword evidence="2" id="KW-1185">Reference proteome</keyword>
<dbReference type="EMBL" id="CAWUPB010001108">
    <property type="protein sequence ID" value="CAK7338004.1"/>
    <property type="molecule type" value="Genomic_DNA"/>
</dbReference>
<name>A0AAV1RRV0_9ROSI</name>
<accession>A0AAV1RRV0</accession>
<gene>
    <name evidence="1" type="ORF">DCAF_LOCUS13045</name>
</gene>
<reference evidence="1 2" key="1">
    <citation type="submission" date="2024-01" db="EMBL/GenBank/DDBJ databases">
        <authorList>
            <person name="Waweru B."/>
        </authorList>
    </citation>
    <scope>NUCLEOTIDE SEQUENCE [LARGE SCALE GENOMIC DNA]</scope>
</reference>
<dbReference type="AlphaFoldDB" id="A0AAV1RRV0"/>
<protein>
    <submittedName>
        <fullName evidence="1">Uncharacterized protein</fullName>
    </submittedName>
</protein>
<evidence type="ECO:0000313" key="1">
    <source>
        <dbReference type="EMBL" id="CAK7338004.1"/>
    </source>
</evidence>
<evidence type="ECO:0000313" key="2">
    <source>
        <dbReference type="Proteomes" id="UP001314170"/>
    </source>
</evidence>
<feature type="non-terminal residue" evidence="1">
    <location>
        <position position="1"/>
    </location>
</feature>
<proteinExistence type="predicted"/>
<organism evidence="1 2">
    <name type="scientific">Dovyalis caffra</name>
    <dbReference type="NCBI Taxonomy" id="77055"/>
    <lineage>
        <taxon>Eukaryota</taxon>
        <taxon>Viridiplantae</taxon>
        <taxon>Streptophyta</taxon>
        <taxon>Embryophyta</taxon>
        <taxon>Tracheophyta</taxon>
        <taxon>Spermatophyta</taxon>
        <taxon>Magnoliopsida</taxon>
        <taxon>eudicotyledons</taxon>
        <taxon>Gunneridae</taxon>
        <taxon>Pentapetalae</taxon>
        <taxon>rosids</taxon>
        <taxon>fabids</taxon>
        <taxon>Malpighiales</taxon>
        <taxon>Salicaceae</taxon>
        <taxon>Flacourtieae</taxon>
        <taxon>Dovyalis</taxon>
    </lineage>
</organism>